<feature type="transmembrane region" description="Helical" evidence="8">
    <location>
        <begin position="25"/>
        <end position="43"/>
    </location>
</feature>
<dbReference type="InterPro" id="IPR035906">
    <property type="entry name" value="MetI-like_sf"/>
</dbReference>
<feature type="transmembrane region" description="Helical" evidence="8">
    <location>
        <begin position="111"/>
        <end position="133"/>
    </location>
</feature>
<keyword evidence="5 8" id="KW-0812">Transmembrane</keyword>
<organism evidence="10">
    <name type="scientific">marine metagenome</name>
    <dbReference type="NCBI Taxonomy" id="408172"/>
    <lineage>
        <taxon>unclassified sequences</taxon>
        <taxon>metagenomes</taxon>
        <taxon>ecological metagenomes</taxon>
    </lineage>
</organism>
<evidence type="ECO:0000313" key="10">
    <source>
        <dbReference type="EMBL" id="SVA48793.1"/>
    </source>
</evidence>
<keyword evidence="4" id="KW-1003">Cell membrane</keyword>
<feature type="transmembrane region" description="Helical" evidence="8">
    <location>
        <begin position="224"/>
        <end position="245"/>
    </location>
</feature>
<dbReference type="PANTHER" id="PTHR43848">
    <property type="entry name" value="PUTRESCINE TRANSPORT SYSTEM PERMEASE PROTEIN POTI"/>
    <property type="match status" value="1"/>
</dbReference>
<keyword evidence="7 8" id="KW-0472">Membrane</keyword>
<evidence type="ECO:0000256" key="5">
    <source>
        <dbReference type="ARBA" id="ARBA00022692"/>
    </source>
</evidence>
<keyword evidence="6 8" id="KW-1133">Transmembrane helix</keyword>
<dbReference type="Pfam" id="PF00528">
    <property type="entry name" value="BPD_transp_1"/>
    <property type="match status" value="1"/>
</dbReference>
<feature type="transmembrane region" description="Helical" evidence="8">
    <location>
        <begin position="73"/>
        <end position="99"/>
    </location>
</feature>
<dbReference type="GO" id="GO:0005886">
    <property type="term" value="C:plasma membrane"/>
    <property type="evidence" value="ECO:0007669"/>
    <property type="project" value="UniProtKB-SubCell"/>
</dbReference>
<sequence>VSKGVAKSTAEPQGFSRWLLRGHSAAVFAFFYAPILVLTIFSFNDSNAVGNWNGFTFGWYEALFDNDNIQSSIWVSVKVCIVSTLISVVLGTAGALALERFRWWGQKAFDAVLYLPIIIPDVTMAVMMLVFFNETASWFNVVPGLNLQDGLEKLVFSHVAFNISFVSVVVRARLANLDASMEEAAADLYANRWQTFQRVTLPQIMPGVLGGALLAVTISLDDVVVSSFVSAVGATPLSVYVFGMLRKGVSPLVNSVSVVMLVASMALVLASLVISRATGSEREER</sequence>
<reference evidence="10" key="1">
    <citation type="submission" date="2018-05" db="EMBL/GenBank/DDBJ databases">
        <authorList>
            <person name="Lanie J.A."/>
            <person name="Ng W.-L."/>
            <person name="Kazmierczak K.M."/>
            <person name="Andrzejewski T.M."/>
            <person name="Davidsen T.M."/>
            <person name="Wayne K.J."/>
            <person name="Tettelin H."/>
            <person name="Glass J.I."/>
            <person name="Rusch D."/>
            <person name="Podicherti R."/>
            <person name="Tsui H.-C.T."/>
            <person name="Winkler M.E."/>
        </authorList>
    </citation>
    <scope>NUCLEOTIDE SEQUENCE</scope>
</reference>
<feature type="transmembrane region" description="Helical" evidence="8">
    <location>
        <begin position="252"/>
        <end position="274"/>
    </location>
</feature>
<feature type="domain" description="ABC transmembrane type-1" evidence="9">
    <location>
        <begin position="73"/>
        <end position="271"/>
    </location>
</feature>
<dbReference type="AlphaFoldDB" id="A0A381WA48"/>
<comment type="subcellular location">
    <subcellularLocation>
        <location evidence="1">Cell membrane</location>
        <topology evidence="1">Multi-pass membrane protein</topology>
    </subcellularLocation>
</comment>
<dbReference type="InterPro" id="IPR051789">
    <property type="entry name" value="Bact_Polyamine_Transport"/>
</dbReference>
<evidence type="ECO:0000256" key="6">
    <source>
        <dbReference type="ARBA" id="ARBA00022989"/>
    </source>
</evidence>
<dbReference type="PROSITE" id="PS50928">
    <property type="entry name" value="ABC_TM1"/>
    <property type="match status" value="1"/>
</dbReference>
<feature type="non-terminal residue" evidence="10">
    <location>
        <position position="1"/>
    </location>
</feature>
<evidence type="ECO:0000256" key="3">
    <source>
        <dbReference type="ARBA" id="ARBA00022448"/>
    </source>
</evidence>
<accession>A0A381WA48</accession>
<dbReference type="Gene3D" id="1.10.3720.10">
    <property type="entry name" value="MetI-like"/>
    <property type="match status" value="1"/>
</dbReference>
<comment type="similarity">
    <text evidence="2">Belongs to the binding-protein-dependent transport system permease family. CysTW subfamily.</text>
</comment>
<dbReference type="CDD" id="cd06261">
    <property type="entry name" value="TM_PBP2"/>
    <property type="match status" value="1"/>
</dbReference>
<evidence type="ECO:0000259" key="9">
    <source>
        <dbReference type="PROSITE" id="PS50928"/>
    </source>
</evidence>
<keyword evidence="3" id="KW-0813">Transport</keyword>
<evidence type="ECO:0000256" key="8">
    <source>
        <dbReference type="SAM" id="Phobius"/>
    </source>
</evidence>
<evidence type="ECO:0000256" key="7">
    <source>
        <dbReference type="ARBA" id="ARBA00023136"/>
    </source>
</evidence>
<protein>
    <recommendedName>
        <fullName evidence="9">ABC transmembrane type-1 domain-containing protein</fullName>
    </recommendedName>
</protein>
<dbReference type="PANTHER" id="PTHR43848:SF2">
    <property type="entry name" value="PUTRESCINE TRANSPORT SYSTEM PERMEASE PROTEIN POTI"/>
    <property type="match status" value="1"/>
</dbReference>
<proteinExistence type="inferred from homology"/>
<dbReference type="InterPro" id="IPR000515">
    <property type="entry name" value="MetI-like"/>
</dbReference>
<gene>
    <name evidence="10" type="ORF">METZ01_LOCUS101647</name>
</gene>
<feature type="transmembrane region" description="Helical" evidence="8">
    <location>
        <begin position="199"/>
        <end position="218"/>
    </location>
</feature>
<evidence type="ECO:0000256" key="1">
    <source>
        <dbReference type="ARBA" id="ARBA00004651"/>
    </source>
</evidence>
<name>A0A381WA48_9ZZZZ</name>
<evidence type="ECO:0000256" key="2">
    <source>
        <dbReference type="ARBA" id="ARBA00007069"/>
    </source>
</evidence>
<dbReference type="EMBL" id="UINC01011018">
    <property type="protein sequence ID" value="SVA48793.1"/>
    <property type="molecule type" value="Genomic_DNA"/>
</dbReference>
<evidence type="ECO:0000256" key="4">
    <source>
        <dbReference type="ARBA" id="ARBA00022475"/>
    </source>
</evidence>
<dbReference type="SUPFAM" id="SSF161098">
    <property type="entry name" value="MetI-like"/>
    <property type="match status" value="1"/>
</dbReference>
<dbReference type="GO" id="GO:0055085">
    <property type="term" value="P:transmembrane transport"/>
    <property type="evidence" value="ECO:0007669"/>
    <property type="project" value="InterPro"/>
</dbReference>